<accession>A0A381ZZS1</accession>
<evidence type="ECO:0000256" key="1">
    <source>
        <dbReference type="SAM" id="MobiDB-lite"/>
    </source>
</evidence>
<dbReference type="EMBL" id="UINC01023320">
    <property type="protein sequence ID" value="SVA94750.1"/>
    <property type="molecule type" value="Genomic_DNA"/>
</dbReference>
<proteinExistence type="predicted"/>
<gene>
    <name evidence="2" type="ORF">METZ01_LOCUS147604</name>
</gene>
<sequence length="29" mass="3125">MKNTEKAKSITSNGALGRRTRISPYLSSG</sequence>
<protein>
    <submittedName>
        <fullName evidence="2">Uncharacterized protein</fullName>
    </submittedName>
</protein>
<organism evidence="2">
    <name type="scientific">marine metagenome</name>
    <dbReference type="NCBI Taxonomy" id="408172"/>
    <lineage>
        <taxon>unclassified sequences</taxon>
        <taxon>metagenomes</taxon>
        <taxon>ecological metagenomes</taxon>
    </lineage>
</organism>
<name>A0A381ZZS1_9ZZZZ</name>
<reference evidence="2" key="1">
    <citation type="submission" date="2018-05" db="EMBL/GenBank/DDBJ databases">
        <authorList>
            <person name="Lanie J.A."/>
            <person name="Ng W.-L."/>
            <person name="Kazmierczak K.M."/>
            <person name="Andrzejewski T.M."/>
            <person name="Davidsen T.M."/>
            <person name="Wayne K.J."/>
            <person name="Tettelin H."/>
            <person name="Glass J.I."/>
            <person name="Rusch D."/>
            <person name="Podicherti R."/>
            <person name="Tsui H.-C.T."/>
            <person name="Winkler M.E."/>
        </authorList>
    </citation>
    <scope>NUCLEOTIDE SEQUENCE</scope>
</reference>
<feature type="region of interest" description="Disordered" evidence="1">
    <location>
        <begin position="1"/>
        <end position="29"/>
    </location>
</feature>
<feature type="non-terminal residue" evidence="2">
    <location>
        <position position="29"/>
    </location>
</feature>
<dbReference type="AlphaFoldDB" id="A0A381ZZS1"/>
<evidence type="ECO:0000313" key="2">
    <source>
        <dbReference type="EMBL" id="SVA94750.1"/>
    </source>
</evidence>